<name>A0AAV4M6M6_CAEEX</name>
<dbReference type="Proteomes" id="UP001054945">
    <property type="component" value="Unassembled WGS sequence"/>
</dbReference>
<organism evidence="1 2">
    <name type="scientific">Caerostris extrusa</name>
    <name type="common">Bark spider</name>
    <name type="synonym">Caerostris bankana</name>
    <dbReference type="NCBI Taxonomy" id="172846"/>
    <lineage>
        <taxon>Eukaryota</taxon>
        <taxon>Metazoa</taxon>
        <taxon>Ecdysozoa</taxon>
        <taxon>Arthropoda</taxon>
        <taxon>Chelicerata</taxon>
        <taxon>Arachnida</taxon>
        <taxon>Araneae</taxon>
        <taxon>Araneomorphae</taxon>
        <taxon>Entelegynae</taxon>
        <taxon>Araneoidea</taxon>
        <taxon>Araneidae</taxon>
        <taxon>Caerostris</taxon>
    </lineage>
</organism>
<reference evidence="1 2" key="1">
    <citation type="submission" date="2021-06" db="EMBL/GenBank/DDBJ databases">
        <title>Caerostris extrusa draft genome.</title>
        <authorList>
            <person name="Kono N."/>
            <person name="Arakawa K."/>
        </authorList>
    </citation>
    <scope>NUCLEOTIDE SEQUENCE [LARGE SCALE GENOMIC DNA]</scope>
</reference>
<dbReference type="EMBL" id="BPLR01019442">
    <property type="protein sequence ID" value="GIX67900.1"/>
    <property type="molecule type" value="Genomic_DNA"/>
</dbReference>
<accession>A0AAV4M6M6</accession>
<protein>
    <submittedName>
        <fullName evidence="1">Uncharacterized protein</fullName>
    </submittedName>
</protein>
<comment type="caution">
    <text evidence="1">The sequence shown here is derived from an EMBL/GenBank/DDBJ whole genome shotgun (WGS) entry which is preliminary data.</text>
</comment>
<gene>
    <name evidence="1" type="ORF">CEXT_357671</name>
</gene>
<evidence type="ECO:0000313" key="1">
    <source>
        <dbReference type="EMBL" id="GIX67900.1"/>
    </source>
</evidence>
<dbReference type="AlphaFoldDB" id="A0AAV4M6M6"/>
<keyword evidence="2" id="KW-1185">Reference proteome</keyword>
<sequence length="21" mass="2404">MRSACSRRPVALKVWRGITES</sequence>
<feature type="non-terminal residue" evidence="1">
    <location>
        <position position="21"/>
    </location>
</feature>
<proteinExistence type="predicted"/>
<evidence type="ECO:0000313" key="2">
    <source>
        <dbReference type="Proteomes" id="UP001054945"/>
    </source>
</evidence>